<accession>A0ABY4PGH1</accession>
<evidence type="ECO:0000259" key="1">
    <source>
        <dbReference type="Pfam" id="PF03358"/>
    </source>
</evidence>
<dbReference type="InterPro" id="IPR005025">
    <property type="entry name" value="FMN_Rdtase-like_dom"/>
</dbReference>
<dbReference type="InterPro" id="IPR050712">
    <property type="entry name" value="NAD(P)H-dep_reductase"/>
</dbReference>
<keyword evidence="3" id="KW-1185">Reference proteome</keyword>
<dbReference type="Proteomes" id="UP000831859">
    <property type="component" value="Chromosome"/>
</dbReference>
<dbReference type="PANTHER" id="PTHR30543:SF21">
    <property type="entry name" value="NAD(P)H-DEPENDENT FMN REDUCTASE LOT6"/>
    <property type="match status" value="1"/>
</dbReference>
<dbReference type="InterPro" id="IPR029039">
    <property type="entry name" value="Flavoprotein-like_sf"/>
</dbReference>
<evidence type="ECO:0000313" key="3">
    <source>
        <dbReference type="Proteomes" id="UP000831859"/>
    </source>
</evidence>
<organism evidence="2 3">
    <name type="scientific">Apilactobacillus apisilvae</name>
    <dbReference type="NCBI Taxonomy" id="2923364"/>
    <lineage>
        <taxon>Bacteria</taxon>
        <taxon>Bacillati</taxon>
        <taxon>Bacillota</taxon>
        <taxon>Bacilli</taxon>
        <taxon>Lactobacillales</taxon>
        <taxon>Lactobacillaceae</taxon>
        <taxon>Apilactobacillus</taxon>
    </lineage>
</organism>
<dbReference type="SUPFAM" id="SSF52218">
    <property type="entry name" value="Flavoproteins"/>
    <property type="match status" value="1"/>
</dbReference>
<dbReference type="PANTHER" id="PTHR30543">
    <property type="entry name" value="CHROMATE REDUCTASE"/>
    <property type="match status" value="1"/>
</dbReference>
<feature type="domain" description="NADPH-dependent FMN reductase-like" evidence="1">
    <location>
        <begin position="2"/>
        <end position="154"/>
    </location>
</feature>
<dbReference type="RefSeq" id="WP_249510756.1">
    <property type="nucleotide sequence ID" value="NZ_CP093362.1"/>
</dbReference>
<gene>
    <name evidence="2" type="ORF">MOO46_05880</name>
</gene>
<reference evidence="2 3" key="1">
    <citation type="journal article" date="2022" name="Int. J. Syst. Evol. Microbiol.">
        <title>Apilactobacillus apisilvae sp. nov., Nicolia spurrieriana gen. nov. sp. nov., Bombilactobacillus folatiphilus sp. nov. and Bombilactobacillus thymidiniphilus sp. nov., four new lactic acid bacterial isolates from stingless bees Tetragonula carbonaria and Austroplebeia australis.</title>
        <authorList>
            <person name="Oliphant S.A."/>
            <person name="Watson-Haigh N.S."/>
            <person name="Sumby K.M."/>
            <person name="Gardner J."/>
            <person name="Groom S."/>
            <person name="Jiranek V."/>
        </authorList>
    </citation>
    <scope>NUCLEOTIDE SEQUENCE [LARGE SCALE GENOMIC DNA]</scope>
    <source>
        <strain evidence="2 3">SG5_A10</strain>
    </source>
</reference>
<sequence length="199" mass="22848">MTKINIILGSSRKSSIGRHLFNYLKNNQSEYEKEINAQLNFIEIGQYELPFFYEALPPMNNKNRSLPDNEQKWLDDMADADGYIFLTPEYNHSFPAVIKNAIDYLSFQMSGKAVLTMTYSNNARGGQFGGLELNEVLTRLNAFVVPQNVAIGNVQKNFDENGNFLEDAPSKEFYENKLKQSIKKIIFYSNLFKENPFKG</sequence>
<dbReference type="EMBL" id="CP093362">
    <property type="protein sequence ID" value="UQS84773.1"/>
    <property type="molecule type" value="Genomic_DNA"/>
</dbReference>
<dbReference type="Gene3D" id="3.40.50.360">
    <property type="match status" value="1"/>
</dbReference>
<name>A0ABY4PGH1_9LACO</name>
<dbReference type="Pfam" id="PF03358">
    <property type="entry name" value="FMN_red"/>
    <property type="match status" value="1"/>
</dbReference>
<protein>
    <submittedName>
        <fullName evidence="2">NAD(P)H-dependent oxidoreductase</fullName>
    </submittedName>
</protein>
<proteinExistence type="predicted"/>
<evidence type="ECO:0000313" key="2">
    <source>
        <dbReference type="EMBL" id="UQS84773.1"/>
    </source>
</evidence>